<evidence type="ECO:0000256" key="11">
    <source>
        <dbReference type="ARBA" id="ARBA00023277"/>
    </source>
</evidence>
<keyword evidence="9 12" id="KW-0460">Magnesium</keyword>
<dbReference type="EMBL" id="JBHUMV010000005">
    <property type="protein sequence ID" value="MFD2754993.1"/>
    <property type="molecule type" value="Genomic_DNA"/>
</dbReference>
<keyword evidence="15" id="KW-1185">Reference proteome</keyword>
<evidence type="ECO:0000313" key="14">
    <source>
        <dbReference type="EMBL" id="MFD2754993.1"/>
    </source>
</evidence>
<dbReference type="Pfam" id="PF00294">
    <property type="entry name" value="PfkB"/>
    <property type="match status" value="1"/>
</dbReference>
<dbReference type="InterPro" id="IPR002139">
    <property type="entry name" value="Ribo/fructo_kinase"/>
</dbReference>
<feature type="binding site" evidence="12">
    <location>
        <begin position="246"/>
        <end position="251"/>
    </location>
    <ligand>
        <name>ATP</name>
        <dbReference type="ChEBI" id="CHEBI:30616"/>
    </ligand>
</feature>
<evidence type="ECO:0000256" key="2">
    <source>
        <dbReference type="ARBA" id="ARBA00012035"/>
    </source>
</evidence>
<comment type="pathway">
    <text evidence="12">Carbohydrate metabolism; D-ribose degradation; D-ribose 5-phosphate from beta-D-ribopyranose: step 2/2.</text>
</comment>
<comment type="similarity">
    <text evidence="1">Belongs to the carbohydrate kinase pfkB family.</text>
</comment>
<protein>
    <recommendedName>
        <fullName evidence="3 12">Ribokinase</fullName>
        <shortName evidence="12">RK</shortName>
        <ecNumber evidence="2 12">2.7.1.15</ecNumber>
    </recommendedName>
</protein>
<evidence type="ECO:0000256" key="1">
    <source>
        <dbReference type="ARBA" id="ARBA00005380"/>
    </source>
</evidence>
<comment type="function">
    <text evidence="12">Catalyzes the phosphorylation of ribose at O-5 in a reaction requiring ATP and magnesium. The resulting D-ribose-5-phosphate can then be used either for sythesis of nucleotides, histidine, and tryptophan, or as a component of the pentose phosphate pathway.</text>
</comment>
<dbReference type="InterPro" id="IPR002173">
    <property type="entry name" value="Carboh/pur_kinase_PfkB_CS"/>
</dbReference>
<comment type="subcellular location">
    <subcellularLocation>
        <location evidence="12">Cytoplasm</location>
    </subcellularLocation>
</comment>
<evidence type="ECO:0000256" key="5">
    <source>
        <dbReference type="ARBA" id="ARBA00022723"/>
    </source>
</evidence>
<dbReference type="CDD" id="cd01174">
    <property type="entry name" value="ribokinase"/>
    <property type="match status" value="1"/>
</dbReference>
<feature type="domain" description="Carbohydrate kinase PfkB" evidence="13">
    <location>
        <begin position="30"/>
        <end position="323"/>
    </location>
</feature>
<keyword evidence="5 12" id="KW-0479">Metal-binding</keyword>
<dbReference type="GO" id="GO:0004747">
    <property type="term" value="F:ribokinase activity"/>
    <property type="evidence" value="ECO:0007669"/>
    <property type="project" value="UniProtKB-EC"/>
</dbReference>
<dbReference type="PANTHER" id="PTHR10584:SF166">
    <property type="entry name" value="RIBOKINASE"/>
    <property type="match status" value="1"/>
</dbReference>
<dbReference type="InterPro" id="IPR011877">
    <property type="entry name" value="Ribokinase"/>
</dbReference>
<proteinExistence type="inferred from homology"/>
<keyword evidence="12" id="KW-0963">Cytoplasm</keyword>
<feature type="binding site" evidence="12">
    <location>
        <position position="210"/>
    </location>
    <ligand>
        <name>ATP</name>
        <dbReference type="ChEBI" id="CHEBI:30616"/>
    </ligand>
</feature>
<feature type="binding site" evidence="12">
    <location>
        <position position="166"/>
    </location>
    <ligand>
        <name>substrate</name>
    </ligand>
</feature>
<comment type="catalytic activity">
    <reaction evidence="12">
        <text>D-ribose + ATP = D-ribose 5-phosphate + ADP + H(+)</text>
        <dbReference type="Rhea" id="RHEA:13697"/>
        <dbReference type="ChEBI" id="CHEBI:15378"/>
        <dbReference type="ChEBI" id="CHEBI:30616"/>
        <dbReference type="ChEBI" id="CHEBI:47013"/>
        <dbReference type="ChEBI" id="CHEBI:78346"/>
        <dbReference type="ChEBI" id="CHEBI:456216"/>
        <dbReference type="EC" id="2.7.1.15"/>
    </reaction>
</comment>
<comment type="similarity">
    <text evidence="12">Belongs to the carbohydrate kinase PfkB family. Ribokinase subfamily.</text>
</comment>
<keyword evidence="11 12" id="KW-0119">Carbohydrate metabolism</keyword>
<reference evidence="15" key="1">
    <citation type="journal article" date="2019" name="Int. J. Syst. Evol. Microbiol.">
        <title>The Global Catalogue of Microorganisms (GCM) 10K type strain sequencing project: providing services to taxonomists for standard genome sequencing and annotation.</title>
        <authorList>
            <consortium name="The Broad Institute Genomics Platform"/>
            <consortium name="The Broad Institute Genome Sequencing Center for Infectious Disease"/>
            <person name="Wu L."/>
            <person name="Ma J."/>
        </authorList>
    </citation>
    <scope>NUCLEOTIDE SEQUENCE [LARGE SCALE GENOMIC DNA]</scope>
    <source>
        <strain evidence="15">TISTR 1906</strain>
    </source>
</reference>
<evidence type="ECO:0000256" key="12">
    <source>
        <dbReference type="HAMAP-Rule" id="MF_01987"/>
    </source>
</evidence>
<name>A0ABW5UPY4_9BURK</name>
<feature type="binding site" evidence="12">
    <location>
        <begin position="66"/>
        <end position="70"/>
    </location>
    <ligand>
        <name>substrate</name>
    </ligand>
</feature>
<evidence type="ECO:0000256" key="4">
    <source>
        <dbReference type="ARBA" id="ARBA00022679"/>
    </source>
</evidence>
<feature type="binding site" evidence="12">
    <location>
        <position position="317"/>
    </location>
    <ligand>
        <name>K(+)</name>
        <dbReference type="ChEBI" id="CHEBI:29103"/>
    </ligand>
</feature>
<feature type="binding site" evidence="12">
    <location>
        <position position="278"/>
    </location>
    <ligand>
        <name>K(+)</name>
        <dbReference type="ChEBI" id="CHEBI:29103"/>
    </ligand>
</feature>
<organism evidence="14 15">
    <name type="scientific">Comamonas terrae</name>
    <dbReference type="NCBI Taxonomy" id="673548"/>
    <lineage>
        <taxon>Bacteria</taxon>
        <taxon>Pseudomonadati</taxon>
        <taxon>Pseudomonadota</taxon>
        <taxon>Betaproteobacteria</taxon>
        <taxon>Burkholderiales</taxon>
        <taxon>Comamonadaceae</taxon>
        <taxon>Comamonas</taxon>
    </lineage>
</organism>
<feature type="binding site" evidence="12">
    <location>
        <position position="282"/>
    </location>
    <ligand>
        <name>substrate</name>
    </ligand>
</feature>
<dbReference type="InterPro" id="IPR029056">
    <property type="entry name" value="Ribokinase-like"/>
</dbReference>
<dbReference type="EC" id="2.7.1.15" evidence="2 12"/>
<feature type="binding site" evidence="12">
    <location>
        <position position="315"/>
    </location>
    <ligand>
        <name>K(+)</name>
        <dbReference type="ChEBI" id="CHEBI:29103"/>
    </ligand>
</feature>
<comment type="activity regulation">
    <text evidence="12">Activated by a monovalent cation that binds near, but not in, the active site. The most likely occupant of the site in vivo is potassium. Ion binding induces a conformational change that may alter substrate affinity.</text>
</comment>
<sequence length="341" mass="34481">MVAPLSSSALPRSAGLDAAQKALLPHGGARIVVVGSLNMDVVLTLERMPGAGETVAASDLHYLPGGKGGNQAVACARHGAQVSLFGSVGRDHHGNTLRLALHGDGVDMDNVSVHEGVPTGTAVIMVEPGGQNRICVVPGANARLELPEEALLNALGQADFLVLQFETPPPVVEQALLAARTAGCSVVLNPSPVREVPAHWWPLIHTLVVNEHEAAALSGEAVDTPESAARAGLGLLARGVRQVVVTLGAQGAVALGGPAGTPHVSLHPAPEVPVVDTTAAGDTFLGAMVTHLAEGCPLADAVSWGIHAASLCIGKAGAQPSIPLRAQVQAFAAARVEGAKA</sequence>
<keyword evidence="6 12" id="KW-0547">Nucleotide-binding</keyword>
<evidence type="ECO:0000256" key="8">
    <source>
        <dbReference type="ARBA" id="ARBA00022840"/>
    </source>
</evidence>
<dbReference type="HAMAP" id="MF_01987">
    <property type="entry name" value="Ribokinase"/>
    <property type="match status" value="1"/>
</dbReference>
<comment type="subunit">
    <text evidence="12">Homodimer.</text>
</comment>
<evidence type="ECO:0000256" key="10">
    <source>
        <dbReference type="ARBA" id="ARBA00022958"/>
    </source>
</evidence>
<feature type="binding site" evidence="12">
    <location>
        <position position="276"/>
    </location>
    <ligand>
        <name>K(+)</name>
        <dbReference type="ChEBI" id="CHEBI:29103"/>
    </ligand>
</feature>
<evidence type="ECO:0000256" key="9">
    <source>
        <dbReference type="ARBA" id="ARBA00022842"/>
    </source>
</evidence>
<evidence type="ECO:0000256" key="6">
    <source>
        <dbReference type="ARBA" id="ARBA00022741"/>
    </source>
</evidence>
<comment type="caution">
    <text evidence="12">Lacks conserved residue(s) required for the propagation of feature annotation.</text>
</comment>
<keyword evidence="10 12" id="KW-0630">Potassium</keyword>
<comment type="caution">
    <text evidence="14">The sequence shown here is derived from an EMBL/GenBank/DDBJ whole genome shotgun (WGS) entry which is preliminary data.</text>
</comment>
<dbReference type="PRINTS" id="PR00990">
    <property type="entry name" value="RIBOKINASE"/>
</dbReference>
<dbReference type="Proteomes" id="UP001597463">
    <property type="component" value="Unassembled WGS sequence"/>
</dbReference>
<dbReference type="PANTHER" id="PTHR10584">
    <property type="entry name" value="SUGAR KINASE"/>
    <property type="match status" value="1"/>
</dbReference>
<feature type="active site" description="Proton acceptor" evidence="12">
    <location>
        <position position="282"/>
    </location>
</feature>
<dbReference type="Gene3D" id="3.40.1190.20">
    <property type="match status" value="1"/>
</dbReference>
<evidence type="ECO:0000256" key="3">
    <source>
        <dbReference type="ARBA" id="ARBA00016943"/>
    </source>
</evidence>
<dbReference type="RefSeq" id="WP_083526578.1">
    <property type="nucleotide sequence ID" value="NZ_BCNT01000005.1"/>
</dbReference>
<gene>
    <name evidence="12" type="primary">rbsK</name>
    <name evidence="14" type="ORF">ACFSW6_12910</name>
</gene>
<evidence type="ECO:0000259" key="13">
    <source>
        <dbReference type="Pfam" id="PF00294"/>
    </source>
</evidence>
<dbReference type="SUPFAM" id="SSF53613">
    <property type="entry name" value="Ribokinase-like"/>
    <property type="match status" value="1"/>
</dbReference>
<evidence type="ECO:0000313" key="15">
    <source>
        <dbReference type="Proteomes" id="UP001597463"/>
    </source>
</evidence>
<keyword evidence="7 12" id="KW-0418">Kinase</keyword>
<keyword evidence="8 12" id="KW-0067">ATP-binding</keyword>
<accession>A0ABW5UPY4</accession>
<feature type="binding site" evidence="12">
    <location>
        <position position="321"/>
    </location>
    <ligand>
        <name>K(+)</name>
        <dbReference type="ChEBI" id="CHEBI:29103"/>
    </ligand>
</feature>
<feature type="binding site" evidence="12">
    <location>
        <position position="312"/>
    </location>
    <ligand>
        <name>K(+)</name>
        <dbReference type="ChEBI" id="CHEBI:29103"/>
    </ligand>
</feature>
<feature type="binding site" evidence="12">
    <location>
        <begin position="38"/>
        <end position="40"/>
    </location>
    <ligand>
        <name>substrate</name>
    </ligand>
</feature>
<keyword evidence="4 12" id="KW-0808">Transferase</keyword>
<comment type="cofactor">
    <cofactor evidence="12">
        <name>Mg(2+)</name>
        <dbReference type="ChEBI" id="CHEBI:18420"/>
    </cofactor>
    <text evidence="12">Requires a divalent cation, most likely magnesium in vivo, as an electrophilic catalyst to aid phosphoryl group transfer. It is the chelate of the metal and the nucleotide that is the actual substrate.</text>
</comment>
<dbReference type="PROSITE" id="PS00583">
    <property type="entry name" value="PFKB_KINASES_1"/>
    <property type="match status" value="1"/>
</dbReference>
<dbReference type="InterPro" id="IPR011611">
    <property type="entry name" value="PfkB_dom"/>
</dbReference>
<feature type="binding site" evidence="12">
    <location>
        <begin position="281"/>
        <end position="282"/>
    </location>
    <ligand>
        <name>ATP</name>
        <dbReference type="ChEBI" id="CHEBI:30616"/>
    </ligand>
</feature>
<evidence type="ECO:0000256" key="7">
    <source>
        <dbReference type="ARBA" id="ARBA00022777"/>
    </source>
</evidence>
<dbReference type="PROSITE" id="PS00584">
    <property type="entry name" value="PFKB_KINASES_2"/>
    <property type="match status" value="1"/>
</dbReference>